<accession>A0ABW4NY37</accession>
<dbReference type="SUPFAM" id="SSF50242">
    <property type="entry name" value="TIMP-like"/>
    <property type="match status" value="1"/>
</dbReference>
<evidence type="ECO:0008006" key="6">
    <source>
        <dbReference type="Google" id="ProtNLM"/>
    </source>
</evidence>
<feature type="chain" id="PRO_5046636771" description="Tissue inhibitor of metalloproteinase" evidence="3">
    <location>
        <begin position="28"/>
        <end position="195"/>
    </location>
</feature>
<feature type="signal peptide" evidence="3">
    <location>
        <begin position="1"/>
        <end position="27"/>
    </location>
</feature>
<evidence type="ECO:0000256" key="3">
    <source>
        <dbReference type="SAM" id="SignalP"/>
    </source>
</evidence>
<name>A0ABW4NY37_9NOCA</name>
<comment type="caution">
    <text evidence="4">The sequence shown here is derived from an EMBL/GenBank/DDBJ whole genome shotgun (WGS) entry which is preliminary data.</text>
</comment>
<dbReference type="InterPro" id="IPR008993">
    <property type="entry name" value="TIMP-like_OB-fold"/>
</dbReference>
<dbReference type="Gene3D" id="2.40.50.120">
    <property type="match status" value="1"/>
</dbReference>
<dbReference type="RefSeq" id="WP_378483644.1">
    <property type="nucleotide sequence ID" value="NZ_JBHUFB010000003.1"/>
</dbReference>
<organism evidence="4 5">
    <name type="scientific">Rhodococcus gannanensis</name>
    <dbReference type="NCBI Taxonomy" id="1960308"/>
    <lineage>
        <taxon>Bacteria</taxon>
        <taxon>Bacillati</taxon>
        <taxon>Actinomycetota</taxon>
        <taxon>Actinomycetes</taxon>
        <taxon>Mycobacteriales</taxon>
        <taxon>Nocardiaceae</taxon>
        <taxon>Rhodococcus</taxon>
    </lineage>
</organism>
<keyword evidence="2" id="KW-0812">Transmembrane</keyword>
<evidence type="ECO:0000256" key="1">
    <source>
        <dbReference type="SAM" id="MobiDB-lite"/>
    </source>
</evidence>
<evidence type="ECO:0000313" key="4">
    <source>
        <dbReference type="EMBL" id="MFD1811088.1"/>
    </source>
</evidence>
<feature type="transmembrane region" description="Helical" evidence="2">
    <location>
        <begin position="163"/>
        <end position="185"/>
    </location>
</feature>
<keyword evidence="2" id="KW-1133">Transmembrane helix</keyword>
<dbReference type="Proteomes" id="UP001597286">
    <property type="component" value="Unassembled WGS sequence"/>
</dbReference>
<dbReference type="EMBL" id="JBHUFB010000003">
    <property type="protein sequence ID" value="MFD1811088.1"/>
    <property type="molecule type" value="Genomic_DNA"/>
</dbReference>
<reference evidence="5" key="1">
    <citation type="journal article" date="2019" name="Int. J. Syst. Evol. Microbiol.">
        <title>The Global Catalogue of Microorganisms (GCM) 10K type strain sequencing project: providing services to taxonomists for standard genome sequencing and annotation.</title>
        <authorList>
            <consortium name="The Broad Institute Genomics Platform"/>
            <consortium name="The Broad Institute Genome Sequencing Center for Infectious Disease"/>
            <person name="Wu L."/>
            <person name="Ma J."/>
        </authorList>
    </citation>
    <scope>NUCLEOTIDE SEQUENCE [LARGE SCALE GENOMIC DNA]</scope>
    <source>
        <strain evidence="5">DT72</strain>
    </source>
</reference>
<keyword evidence="3" id="KW-0732">Signal</keyword>
<protein>
    <recommendedName>
        <fullName evidence="6">Tissue inhibitor of metalloproteinase</fullName>
    </recommendedName>
</protein>
<feature type="region of interest" description="Disordered" evidence="1">
    <location>
        <begin position="126"/>
        <end position="154"/>
    </location>
</feature>
<gene>
    <name evidence="4" type="ORF">ACFSJG_02570</name>
</gene>
<evidence type="ECO:0000256" key="2">
    <source>
        <dbReference type="SAM" id="Phobius"/>
    </source>
</evidence>
<keyword evidence="2" id="KW-0472">Membrane</keyword>
<evidence type="ECO:0000313" key="5">
    <source>
        <dbReference type="Proteomes" id="UP001597286"/>
    </source>
</evidence>
<sequence length="195" mass="20525">MRWFLSFLLIVGVAGTLPLAKAPAAQACSCAYVQNGPQIVEQVGRAAASFTGTPTTTRTDGGTAYYEFAVREVFAGDIGPTTVVSSSIHDASCGRSFTLGAEYLVFVSRYDTKGAPWSVESCSATTESTNTRTRDAATTVYGQPRPPDTAGHSVGIDENGMPVWQRLALTALAVVAVSTVAALILRARRSRRTGA</sequence>
<proteinExistence type="predicted"/>
<keyword evidence="5" id="KW-1185">Reference proteome</keyword>